<accession>A0AAV9RRJ3</accession>
<comment type="caution">
    <text evidence="1">Lacks conserved residue(s) required for the propagation of feature annotation.</text>
</comment>
<dbReference type="PROSITE" id="PS50026">
    <property type="entry name" value="EGF_3"/>
    <property type="match status" value="1"/>
</dbReference>
<dbReference type="EMBL" id="JAHHUM010001474">
    <property type="protein sequence ID" value="KAK5611508.1"/>
    <property type="molecule type" value="Genomic_DNA"/>
</dbReference>
<gene>
    <name evidence="3" type="ORF">CRENBAI_015461</name>
</gene>
<keyword evidence="1" id="KW-0245">EGF-like domain</keyword>
<keyword evidence="1" id="KW-1015">Disulfide bond</keyword>
<feature type="domain" description="EGF-like" evidence="2">
    <location>
        <begin position="288"/>
        <end position="328"/>
    </location>
</feature>
<evidence type="ECO:0000256" key="1">
    <source>
        <dbReference type="PROSITE-ProRule" id="PRU00076"/>
    </source>
</evidence>
<dbReference type="PROSITE" id="PS00022">
    <property type="entry name" value="EGF_1"/>
    <property type="match status" value="1"/>
</dbReference>
<comment type="caution">
    <text evidence="3">The sequence shown here is derived from an EMBL/GenBank/DDBJ whole genome shotgun (WGS) entry which is preliminary data.</text>
</comment>
<name>A0AAV9RRJ3_9TELE</name>
<dbReference type="Gene3D" id="2.10.25.10">
    <property type="entry name" value="Laminin"/>
    <property type="match status" value="1"/>
</dbReference>
<keyword evidence="4" id="KW-1185">Reference proteome</keyword>
<dbReference type="PROSITE" id="PS01186">
    <property type="entry name" value="EGF_2"/>
    <property type="match status" value="1"/>
</dbReference>
<dbReference type="AlphaFoldDB" id="A0AAV9RRJ3"/>
<dbReference type="InterPro" id="IPR000742">
    <property type="entry name" value="EGF"/>
</dbReference>
<evidence type="ECO:0000313" key="4">
    <source>
        <dbReference type="Proteomes" id="UP001311232"/>
    </source>
</evidence>
<evidence type="ECO:0000313" key="3">
    <source>
        <dbReference type="EMBL" id="KAK5611508.1"/>
    </source>
</evidence>
<organism evidence="3 4">
    <name type="scientific">Crenichthys baileyi</name>
    <name type="common">White River springfish</name>
    <dbReference type="NCBI Taxonomy" id="28760"/>
    <lineage>
        <taxon>Eukaryota</taxon>
        <taxon>Metazoa</taxon>
        <taxon>Chordata</taxon>
        <taxon>Craniata</taxon>
        <taxon>Vertebrata</taxon>
        <taxon>Euteleostomi</taxon>
        <taxon>Actinopterygii</taxon>
        <taxon>Neopterygii</taxon>
        <taxon>Teleostei</taxon>
        <taxon>Neoteleostei</taxon>
        <taxon>Acanthomorphata</taxon>
        <taxon>Ovalentaria</taxon>
        <taxon>Atherinomorphae</taxon>
        <taxon>Cyprinodontiformes</taxon>
        <taxon>Goodeidae</taxon>
        <taxon>Crenichthys</taxon>
    </lineage>
</organism>
<feature type="disulfide bond" evidence="1">
    <location>
        <begin position="318"/>
        <end position="327"/>
    </location>
</feature>
<sequence length="345" mass="39036">MPVSDLLQFAAGVVVGTSVDLQKRNQISKTPTELHTNLVFSPDKLHILLTTQQPSFINDFKTLLTDHAPWVDKAENLAQMTFEIMSVLSEIHRFCIETPEKYITKDVIDLIDEAQDRQQLAKDIKSFLERTYSRYNWIVVAFITRHSKYSSFYNRFLNRHYLEGFTEVTKGEVSVAVAKQMKGKYDMAEQIRKDIESCFSKKTGCDKVIKSLHKCKGVDGRPLSGYYTAVHVYLSKSHDSAEAEQDEFIDTEGSSTPPYIYTGECIKKEIATGGHFRVMIRSDEDLKREDPCKDVNCGGTEKGKCVTLQNVQKAVCQCNKGYIGSTCGISLKEFMKAISKGMLKV</sequence>
<proteinExistence type="predicted"/>
<protein>
    <recommendedName>
        <fullName evidence="2">EGF-like domain-containing protein</fullName>
    </recommendedName>
</protein>
<dbReference type="SUPFAM" id="SSF57196">
    <property type="entry name" value="EGF/Laminin"/>
    <property type="match status" value="1"/>
</dbReference>
<dbReference type="Proteomes" id="UP001311232">
    <property type="component" value="Unassembled WGS sequence"/>
</dbReference>
<evidence type="ECO:0000259" key="2">
    <source>
        <dbReference type="PROSITE" id="PS50026"/>
    </source>
</evidence>
<reference evidence="3 4" key="1">
    <citation type="submission" date="2021-06" db="EMBL/GenBank/DDBJ databases">
        <authorList>
            <person name="Palmer J.M."/>
        </authorList>
    </citation>
    <scope>NUCLEOTIDE SEQUENCE [LARGE SCALE GENOMIC DNA]</scope>
    <source>
        <strain evidence="3 4">MEX-2019</strain>
        <tissue evidence="3">Muscle</tissue>
    </source>
</reference>